<dbReference type="EMBL" id="JAHESE010000008">
    <property type="protein sequence ID" value="MBT1708707.1"/>
    <property type="molecule type" value="Genomic_DNA"/>
</dbReference>
<gene>
    <name evidence="1" type="ORF">KK062_10755</name>
</gene>
<dbReference type="AlphaFoldDB" id="A0AAP2DZ33"/>
<dbReference type="RefSeq" id="WP_254084301.1">
    <property type="nucleotide sequence ID" value="NZ_JAHESE010000008.1"/>
</dbReference>
<name>A0AAP2DZ33_9BACT</name>
<protein>
    <submittedName>
        <fullName evidence="1">Uncharacterized protein</fullName>
    </submittedName>
</protein>
<evidence type="ECO:0000313" key="1">
    <source>
        <dbReference type="EMBL" id="MBT1708707.1"/>
    </source>
</evidence>
<accession>A0AAP2DZ33</accession>
<keyword evidence="2" id="KW-1185">Reference proteome</keyword>
<comment type="caution">
    <text evidence="1">The sequence shown here is derived from an EMBL/GenBank/DDBJ whole genome shotgun (WGS) entry which is preliminary data.</text>
</comment>
<sequence>MTTTTISLKEDAQVPGQWHLRVEGKPAPDELGKLLQFAEAHGVQSLAVYLPAALATEFRFVQLLGYFRKKGKALSLHWTDAPPKGPAATVLQSII</sequence>
<reference evidence="1 2" key="1">
    <citation type="submission" date="2021-05" db="EMBL/GenBank/DDBJ databases">
        <title>A Polyphasic approach of four new species of the genus Ohtaekwangia: Ohtaekwangia histidinii sp. nov., Ohtaekwangia cretensis sp. nov., Ohtaekwangia indiensis sp. nov., Ohtaekwangia reichenbachii sp. nov. from diverse environment.</title>
        <authorList>
            <person name="Octaviana S."/>
        </authorList>
    </citation>
    <scope>NUCLEOTIDE SEQUENCE [LARGE SCALE GENOMIC DNA]</scope>
    <source>
        <strain evidence="1 2">PWU5</strain>
    </source>
</reference>
<organism evidence="1 2">
    <name type="scientific">Dawidia cretensis</name>
    <dbReference type="NCBI Taxonomy" id="2782350"/>
    <lineage>
        <taxon>Bacteria</taxon>
        <taxon>Pseudomonadati</taxon>
        <taxon>Bacteroidota</taxon>
        <taxon>Cytophagia</taxon>
        <taxon>Cytophagales</taxon>
        <taxon>Chryseotaleaceae</taxon>
        <taxon>Dawidia</taxon>
    </lineage>
</organism>
<evidence type="ECO:0000313" key="2">
    <source>
        <dbReference type="Proteomes" id="UP001319080"/>
    </source>
</evidence>
<dbReference type="Proteomes" id="UP001319080">
    <property type="component" value="Unassembled WGS sequence"/>
</dbReference>
<proteinExistence type="predicted"/>